<comment type="caution">
    <text evidence="1">The sequence shown here is derived from an EMBL/GenBank/DDBJ whole genome shotgun (WGS) entry which is preliminary data.</text>
</comment>
<dbReference type="Proteomes" id="UP000228533">
    <property type="component" value="Unassembled WGS sequence"/>
</dbReference>
<proteinExistence type="predicted"/>
<sequence length="119" mass="14074">MDRFKKNLALSKVEIKLARTVMSVWLVKDDKLLTINELSDKIIRKKGLPKEVKNCLPENFLEQEIGAYNYRSLSEDANDLYCDNRNSADIRARYFLKILYTVLEQFENHIIMVREQSFL</sequence>
<dbReference type="AlphaFoldDB" id="A0A2M6WUF1"/>
<evidence type="ECO:0000313" key="2">
    <source>
        <dbReference type="Proteomes" id="UP000228533"/>
    </source>
</evidence>
<gene>
    <name evidence="1" type="ORF">COT94_00945</name>
</gene>
<organism evidence="1 2">
    <name type="scientific">Candidatus Falkowbacteria bacterium CG10_big_fil_rev_8_21_14_0_10_37_14</name>
    <dbReference type="NCBI Taxonomy" id="1974561"/>
    <lineage>
        <taxon>Bacteria</taxon>
        <taxon>Candidatus Falkowiibacteriota</taxon>
    </lineage>
</organism>
<reference evidence="2" key="1">
    <citation type="submission" date="2017-09" db="EMBL/GenBank/DDBJ databases">
        <title>Depth-based differentiation of microbial function through sediment-hosted aquifers and enrichment of novel symbionts in the deep terrestrial subsurface.</title>
        <authorList>
            <person name="Probst A.J."/>
            <person name="Ladd B."/>
            <person name="Jarett J.K."/>
            <person name="Geller-Mcgrath D.E."/>
            <person name="Sieber C.M.K."/>
            <person name="Emerson J.B."/>
            <person name="Anantharaman K."/>
            <person name="Thomas B.C."/>
            <person name="Malmstrom R."/>
            <person name="Stieglmeier M."/>
            <person name="Klingl A."/>
            <person name="Woyke T."/>
            <person name="Ryan C.M."/>
            <person name="Banfield J.F."/>
        </authorList>
    </citation>
    <scope>NUCLEOTIDE SEQUENCE [LARGE SCALE GENOMIC DNA]</scope>
</reference>
<dbReference type="EMBL" id="PFAM01000007">
    <property type="protein sequence ID" value="PIT96346.1"/>
    <property type="molecule type" value="Genomic_DNA"/>
</dbReference>
<protein>
    <submittedName>
        <fullName evidence="1">Uncharacterized protein</fullName>
    </submittedName>
</protein>
<accession>A0A2M6WUF1</accession>
<name>A0A2M6WUF1_9BACT</name>
<evidence type="ECO:0000313" key="1">
    <source>
        <dbReference type="EMBL" id="PIT96346.1"/>
    </source>
</evidence>